<comment type="caution">
    <text evidence="2">The sequence shown here is derived from an EMBL/GenBank/DDBJ whole genome shotgun (WGS) entry which is preliminary data.</text>
</comment>
<dbReference type="AlphaFoldDB" id="A0A4Z2GNW1"/>
<keyword evidence="3" id="KW-1185">Reference proteome</keyword>
<gene>
    <name evidence="2" type="ORF">EYF80_035278</name>
</gene>
<evidence type="ECO:0000256" key="1">
    <source>
        <dbReference type="SAM" id="Phobius"/>
    </source>
</evidence>
<feature type="transmembrane region" description="Helical" evidence="1">
    <location>
        <begin position="14"/>
        <end position="34"/>
    </location>
</feature>
<accession>A0A4Z2GNW1</accession>
<keyword evidence="1" id="KW-0472">Membrane</keyword>
<keyword evidence="1" id="KW-1133">Transmembrane helix</keyword>
<proteinExistence type="predicted"/>
<protein>
    <submittedName>
        <fullName evidence="2">Uncharacterized protein</fullName>
    </submittedName>
</protein>
<evidence type="ECO:0000313" key="2">
    <source>
        <dbReference type="EMBL" id="TNN54503.1"/>
    </source>
</evidence>
<reference evidence="2 3" key="1">
    <citation type="submission" date="2019-03" db="EMBL/GenBank/DDBJ databases">
        <title>First draft genome of Liparis tanakae, snailfish: a comprehensive survey of snailfish specific genes.</title>
        <authorList>
            <person name="Kim W."/>
            <person name="Song I."/>
            <person name="Jeong J.-H."/>
            <person name="Kim D."/>
            <person name="Kim S."/>
            <person name="Ryu S."/>
            <person name="Song J.Y."/>
            <person name="Lee S.K."/>
        </authorList>
    </citation>
    <scope>NUCLEOTIDE SEQUENCE [LARGE SCALE GENOMIC DNA]</scope>
    <source>
        <tissue evidence="2">Muscle</tissue>
    </source>
</reference>
<dbReference type="Proteomes" id="UP000314294">
    <property type="component" value="Unassembled WGS sequence"/>
</dbReference>
<keyword evidence="1" id="KW-0812">Transmembrane</keyword>
<dbReference type="EMBL" id="SRLO01000482">
    <property type="protein sequence ID" value="TNN54503.1"/>
    <property type="molecule type" value="Genomic_DNA"/>
</dbReference>
<name>A0A4Z2GNW1_9TELE</name>
<evidence type="ECO:0000313" key="3">
    <source>
        <dbReference type="Proteomes" id="UP000314294"/>
    </source>
</evidence>
<organism evidence="2 3">
    <name type="scientific">Liparis tanakae</name>
    <name type="common">Tanaka's snailfish</name>
    <dbReference type="NCBI Taxonomy" id="230148"/>
    <lineage>
        <taxon>Eukaryota</taxon>
        <taxon>Metazoa</taxon>
        <taxon>Chordata</taxon>
        <taxon>Craniata</taxon>
        <taxon>Vertebrata</taxon>
        <taxon>Euteleostomi</taxon>
        <taxon>Actinopterygii</taxon>
        <taxon>Neopterygii</taxon>
        <taxon>Teleostei</taxon>
        <taxon>Neoteleostei</taxon>
        <taxon>Acanthomorphata</taxon>
        <taxon>Eupercaria</taxon>
        <taxon>Perciformes</taxon>
        <taxon>Cottioidei</taxon>
        <taxon>Cottales</taxon>
        <taxon>Liparidae</taxon>
        <taxon>Liparis</taxon>
    </lineage>
</organism>
<sequence length="63" mass="7414">MVENRLLDAQRRSVNIRCSLTVALKLIFVTQIIFKRHARLDRVHYDLNIFRQRLPPGSVTRAP</sequence>